<feature type="chain" id="PRO_5004027202" evidence="1">
    <location>
        <begin position="19"/>
        <end position="132"/>
    </location>
</feature>
<dbReference type="OMA" id="RCIVEHW"/>
<keyword evidence="3" id="KW-1185">Reference proteome</keyword>
<dbReference type="OrthoDB" id="2820488at2759"/>
<dbReference type="HOGENOM" id="CLU_1916872_0_0_1"/>
<organism evidence="2 3">
    <name type="scientific">Cochliobolus heterostrophus (strain C5 / ATCC 48332 / race O)</name>
    <name type="common">Southern corn leaf blight fungus</name>
    <name type="synonym">Bipolaris maydis</name>
    <dbReference type="NCBI Taxonomy" id="701091"/>
    <lineage>
        <taxon>Eukaryota</taxon>
        <taxon>Fungi</taxon>
        <taxon>Dikarya</taxon>
        <taxon>Ascomycota</taxon>
        <taxon>Pezizomycotina</taxon>
        <taxon>Dothideomycetes</taxon>
        <taxon>Pleosporomycetidae</taxon>
        <taxon>Pleosporales</taxon>
        <taxon>Pleosporineae</taxon>
        <taxon>Pleosporaceae</taxon>
        <taxon>Bipolaris</taxon>
    </lineage>
</organism>
<gene>
    <name evidence="2" type="ORF">COCHEDRAFT_1029598</name>
</gene>
<sequence>MRFAFIASTITTSVSVLAAPTSLHTRTDTLVGPRATPAKPAPCNHNISVPNGFETGWDALSDTWDPSNIMPLGVTFQYPQGWVEYKRQFREIDEEFRMDDRCIVEHWVQNEELPLLALAGKGSHSIPVSHCC</sequence>
<evidence type="ECO:0000313" key="3">
    <source>
        <dbReference type="Proteomes" id="UP000016936"/>
    </source>
</evidence>
<accession>M2UW72</accession>
<reference evidence="2 3" key="1">
    <citation type="journal article" date="2012" name="PLoS Pathog.">
        <title>Diverse lifestyles and strategies of plant pathogenesis encoded in the genomes of eighteen Dothideomycetes fungi.</title>
        <authorList>
            <person name="Ohm R.A."/>
            <person name="Feau N."/>
            <person name="Henrissat B."/>
            <person name="Schoch C.L."/>
            <person name="Horwitz B.A."/>
            <person name="Barry K.W."/>
            <person name="Condon B.J."/>
            <person name="Copeland A.C."/>
            <person name="Dhillon B."/>
            <person name="Glaser F."/>
            <person name="Hesse C.N."/>
            <person name="Kosti I."/>
            <person name="LaButti K."/>
            <person name="Lindquist E.A."/>
            <person name="Lucas S."/>
            <person name="Salamov A.A."/>
            <person name="Bradshaw R.E."/>
            <person name="Ciuffetti L."/>
            <person name="Hamelin R.C."/>
            <person name="Kema G.H.J."/>
            <person name="Lawrence C."/>
            <person name="Scott J.A."/>
            <person name="Spatafora J.W."/>
            <person name="Turgeon B.G."/>
            <person name="de Wit P.J.G.M."/>
            <person name="Zhong S."/>
            <person name="Goodwin S.B."/>
            <person name="Grigoriev I.V."/>
        </authorList>
    </citation>
    <scope>NUCLEOTIDE SEQUENCE [LARGE SCALE GENOMIC DNA]</scope>
    <source>
        <strain evidence="3">C5 / ATCC 48332 / race O</strain>
    </source>
</reference>
<dbReference type="AlphaFoldDB" id="M2UW72"/>
<keyword evidence="1" id="KW-0732">Signal</keyword>
<evidence type="ECO:0000256" key="1">
    <source>
        <dbReference type="SAM" id="SignalP"/>
    </source>
</evidence>
<protein>
    <submittedName>
        <fullName evidence="2">Uncharacterized protein</fullName>
    </submittedName>
</protein>
<name>M2UW72_COCH5</name>
<proteinExistence type="predicted"/>
<reference evidence="3" key="2">
    <citation type="journal article" date="2013" name="PLoS Genet.">
        <title>Comparative genome structure, secondary metabolite, and effector coding capacity across Cochliobolus pathogens.</title>
        <authorList>
            <person name="Condon B.J."/>
            <person name="Leng Y."/>
            <person name="Wu D."/>
            <person name="Bushley K.E."/>
            <person name="Ohm R.A."/>
            <person name="Otillar R."/>
            <person name="Martin J."/>
            <person name="Schackwitz W."/>
            <person name="Grimwood J."/>
            <person name="MohdZainudin N."/>
            <person name="Xue C."/>
            <person name="Wang R."/>
            <person name="Manning V.A."/>
            <person name="Dhillon B."/>
            <person name="Tu Z.J."/>
            <person name="Steffenson B.J."/>
            <person name="Salamov A."/>
            <person name="Sun H."/>
            <person name="Lowry S."/>
            <person name="LaButti K."/>
            <person name="Han J."/>
            <person name="Copeland A."/>
            <person name="Lindquist E."/>
            <person name="Barry K."/>
            <person name="Schmutz J."/>
            <person name="Baker S.E."/>
            <person name="Ciuffetti L.M."/>
            <person name="Grigoriev I.V."/>
            <person name="Zhong S."/>
            <person name="Turgeon B.G."/>
        </authorList>
    </citation>
    <scope>NUCLEOTIDE SEQUENCE [LARGE SCALE GENOMIC DNA]</scope>
    <source>
        <strain evidence="3">C5 / ATCC 48332 / race O</strain>
    </source>
</reference>
<feature type="signal peptide" evidence="1">
    <location>
        <begin position="1"/>
        <end position="18"/>
    </location>
</feature>
<evidence type="ECO:0000313" key="2">
    <source>
        <dbReference type="EMBL" id="EMD92088.1"/>
    </source>
</evidence>
<dbReference type="EMBL" id="KB445575">
    <property type="protein sequence ID" value="EMD92088.1"/>
    <property type="molecule type" value="Genomic_DNA"/>
</dbReference>
<dbReference type="Proteomes" id="UP000016936">
    <property type="component" value="Unassembled WGS sequence"/>
</dbReference>